<name>A0AAX6I5R7_IRIPA</name>
<dbReference type="Gene3D" id="2.60.40.150">
    <property type="entry name" value="C2 domain"/>
    <property type="match status" value="3"/>
</dbReference>
<dbReference type="PANTHER" id="PTHR31425:SF22">
    <property type="entry name" value="MULTIPLE C2 DOMAIN AND TRANSMEMBRANE REGION PROTEIN 6"/>
    <property type="match status" value="1"/>
</dbReference>
<gene>
    <name evidence="8" type="ORF">M6B38_116300</name>
</gene>
<dbReference type="PROSITE" id="PS50004">
    <property type="entry name" value="C2"/>
    <property type="match status" value="3"/>
</dbReference>
<dbReference type="InterPro" id="IPR047259">
    <property type="entry name" value="QUIRKY-like"/>
</dbReference>
<keyword evidence="5 6" id="KW-0472">Membrane</keyword>
<evidence type="ECO:0000256" key="1">
    <source>
        <dbReference type="ARBA" id="ARBA00004141"/>
    </source>
</evidence>
<dbReference type="Pfam" id="PF08372">
    <property type="entry name" value="PRT_C"/>
    <property type="match status" value="1"/>
</dbReference>
<feature type="transmembrane region" description="Helical" evidence="6">
    <location>
        <begin position="735"/>
        <end position="762"/>
    </location>
</feature>
<sequence length="794" mass="91156">MQAVVEVLESFNSLQLPKDDQSACYAANRQLVEQVHYLYIHVVKARNLLPVDLTGFPDPYVTVKVGNNRVSSRQIEKSRNPCWDQVFAFPKERLLLLGSDLLQVEVKDFKHKSDHGSNLIGRVEFDIAQVVACARPLAPLWYTLEDEEGEELSDVEIMLALWFGTQQDEAFPKAWPVECRPRVYFSPKLCYLRVHIVEAQDLVLSDKSRGSQTSVQVELGGQRLVTRICESQSVNPEWNEELLFVVAEPFDKPLLVTVRDQIGLKETDVLGQVVVPISSAYRHSRHQANKRGAAAGVEQWFSLSKPTSSSTSNGPRRRKGTKFFGQIHLRLFLSAGDDFLLDGEIHYSDHFLFRLYGKNGDPLQPEENKSYSSHELQMPNEQIEKPKIGTLEIGILGAQNLTTVLTKADYKQVNNVYCVAKYGSKWVRTRTLPDTPAPRWNEQYDWEVFDPCSAITIAVYYDWKERRRDRRIGRIRIHLSSLEAGRTHVHYYSLFLLERSGARKTGELHLAIRFACTDWLNMVTTYGKPLLPSMYHVQPFSAQQMDYLRYQAMKIVSRRVEPTLRREVVEDILLGDGHMWSLRRSNAHLYRIASLFSRLAAVGRWFDRVRNWENPAATVLVHAVFLVLSNRPGLILPSSFLALSVAALWNYRHRPVDPPQLDTWLSYAEQSHPDEIDEEFDTFPTSIREDIYLMMRYDRLRHYMGRAQDVMGHFAAEGERAMATVRWADPRATMVFIVFSLICAVLLYVVPLKVVLMLLGLYSLRHPVLRNSNGMPSICHNFFSRLPSQSDALL</sequence>
<dbReference type="InterPro" id="IPR035892">
    <property type="entry name" value="C2_domain_sf"/>
</dbReference>
<feature type="domain" description="C2" evidence="7">
    <location>
        <begin position="15"/>
        <end position="142"/>
    </location>
</feature>
<evidence type="ECO:0000256" key="2">
    <source>
        <dbReference type="ARBA" id="ARBA00022692"/>
    </source>
</evidence>
<dbReference type="InterPro" id="IPR000008">
    <property type="entry name" value="C2_dom"/>
</dbReference>
<keyword evidence="3" id="KW-0677">Repeat</keyword>
<dbReference type="Pfam" id="PF00168">
    <property type="entry name" value="C2"/>
    <property type="match status" value="3"/>
</dbReference>
<reference evidence="8" key="1">
    <citation type="journal article" date="2023" name="GigaByte">
        <title>Genome assembly of the bearded iris, Iris pallida Lam.</title>
        <authorList>
            <person name="Bruccoleri R.E."/>
            <person name="Oakeley E.J."/>
            <person name="Faust A.M.E."/>
            <person name="Altorfer M."/>
            <person name="Dessus-Babus S."/>
            <person name="Burckhardt D."/>
            <person name="Oertli M."/>
            <person name="Naumann U."/>
            <person name="Petersen F."/>
            <person name="Wong J."/>
        </authorList>
    </citation>
    <scope>NUCLEOTIDE SEQUENCE</scope>
    <source>
        <strain evidence="8">GSM-AAB239-AS_SAM_17_03QT</strain>
    </source>
</reference>
<dbReference type="SUPFAM" id="SSF49562">
    <property type="entry name" value="C2 domain (Calcium/lipid-binding domain, CaLB)"/>
    <property type="match status" value="3"/>
</dbReference>
<dbReference type="PANTHER" id="PTHR31425">
    <property type="entry name" value="PHOSPHORIBOSYLANTHRANILATE TRANSFERASE ISOFORM 1"/>
    <property type="match status" value="1"/>
</dbReference>
<dbReference type="AlphaFoldDB" id="A0AAX6I5R7"/>
<comment type="subcellular location">
    <subcellularLocation>
        <location evidence="1">Membrane</location>
        <topology evidence="1">Multi-pass membrane protein</topology>
    </subcellularLocation>
</comment>
<evidence type="ECO:0000256" key="4">
    <source>
        <dbReference type="ARBA" id="ARBA00022989"/>
    </source>
</evidence>
<evidence type="ECO:0000259" key="7">
    <source>
        <dbReference type="PROSITE" id="PS50004"/>
    </source>
</evidence>
<evidence type="ECO:0000256" key="3">
    <source>
        <dbReference type="ARBA" id="ARBA00022737"/>
    </source>
</evidence>
<evidence type="ECO:0000313" key="9">
    <source>
        <dbReference type="Proteomes" id="UP001140949"/>
    </source>
</evidence>
<dbReference type="EMBL" id="JANAVB010004796">
    <property type="protein sequence ID" value="KAJ6848084.1"/>
    <property type="molecule type" value="Genomic_DNA"/>
</dbReference>
<feature type="domain" description="C2" evidence="7">
    <location>
        <begin position="372"/>
        <end position="492"/>
    </location>
</feature>
<dbReference type="InterPro" id="IPR013583">
    <property type="entry name" value="MCTP_C"/>
</dbReference>
<evidence type="ECO:0000313" key="8">
    <source>
        <dbReference type="EMBL" id="KAJ6848084.1"/>
    </source>
</evidence>
<keyword evidence="2 6" id="KW-0812">Transmembrane</keyword>
<evidence type="ECO:0000256" key="5">
    <source>
        <dbReference type="ARBA" id="ARBA00023136"/>
    </source>
</evidence>
<keyword evidence="9" id="KW-1185">Reference proteome</keyword>
<protein>
    <submittedName>
        <fullName evidence="8">FT-interacting protein 1-like</fullName>
    </submittedName>
</protein>
<feature type="domain" description="C2" evidence="7">
    <location>
        <begin position="166"/>
        <end position="290"/>
    </location>
</feature>
<reference evidence="8" key="2">
    <citation type="submission" date="2023-04" db="EMBL/GenBank/DDBJ databases">
        <authorList>
            <person name="Bruccoleri R.E."/>
            <person name="Oakeley E.J."/>
            <person name="Faust A.-M."/>
            <person name="Dessus-Babus S."/>
            <person name="Altorfer M."/>
            <person name="Burckhardt D."/>
            <person name="Oertli M."/>
            <person name="Naumann U."/>
            <person name="Petersen F."/>
            <person name="Wong J."/>
        </authorList>
    </citation>
    <scope>NUCLEOTIDE SEQUENCE</scope>
    <source>
        <strain evidence="8">GSM-AAB239-AS_SAM_17_03QT</strain>
        <tissue evidence="8">Leaf</tissue>
    </source>
</reference>
<keyword evidence="4 6" id="KW-1133">Transmembrane helix</keyword>
<dbReference type="GO" id="GO:0016020">
    <property type="term" value="C:membrane"/>
    <property type="evidence" value="ECO:0007669"/>
    <property type="project" value="UniProtKB-SubCell"/>
</dbReference>
<dbReference type="Proteomes" id="UP001140949">
    <property type="component" value="Unassembled WGS sequence"/>
</dbReference>
<dbReference type="SMART" id="SM00239">
    <property type="entry name" value="C2"/>
    <property type="match status" value="3"/>
</dbReference>
<accession>A0AAX6I5R7</accession>
<organism evidence="8 9">
    <name type="scientific">Iris pallida</name>
    <name type="common">Sweet iris</name>
    <dbReference type="NCBI Taxonomy" id="29817"/>
    <lineage>
        <taxon>Eukaryota</taxon>
        <taxon>Viridiplantae</taxon>
        <taxon>Streptophyta</taxon>
        <taxon>Embryophyta</taxon>
        <taxon>Tracheophyta</taxon>
        <taxon>Spermatophyta</taxon>
        <taxon>Magnoliopsida</taxon>
        <taxon>Liliopsida</taxon>
        <taxon>Asparagales</taxon>
        <taxon>Iridaceae</taxon>
        <taxon>Iridoideae</taxon>
        <taxon>Irideae</taxon>
        <taxon>Iris</taxon>
    </lineage>
</organism>
<evidence type="ECO:0000256" key="6">
    <source>
        <dbReference type="SAM" id="Phobius"/>
    </source>
</evidence>
<proteinExistence type="predicted"/>
<comment type="caution">
    <text evidence="8">The sequence shown here is derived from an EMBL/GenBank/DDBJ whole genome shotgun (WGS) entry which is preliminary data.</text>
</comment>